<reference evidence="1 2" key="1">
    <citation type="journal article" date="2017" name="Lancet Infect. Dis.">
        <title>Global outbreak of severe Mycobacterium chimaera disease after cardiac surgery: a molecular epidemiological study.</title>
        <authorList>
            <person name="van Ingen J."/>
            <person name="Kohl T."/>
            <person name="Kranzer K."/>
            <person name="Hasse B."/>
            <person name="Keller P."/>
            <person name="Szafranska A."/>
            <person name="Hillemann D."/>
            <person name="Chand M."/>
            <person name="Schreiber P."/>
            <person name="Sommerstein R."/>
            <person name="Berger C."/>
            <person name="Genoni M."/>
            <person name="Ruegg C."/>
            <person name="Troillet N."/>
            <person name="Widmer A.F."/>
            <person name="Becker S.L."/>
            <person name="Herrmann M."/>
            <person name="Eckmanns T."/>
            <person name="Haller S."/>
            <person name="Hoeller C."/>
            <person name="Debast S.B."/>
            <person name="Wolfhagen M.J."/>
            <person name="Hopman J."/>
            <person name="Kluytmans J."/>
            <person name="Langelaar M."/>
            <person name="Notermans D.W."/>
            <person name="ten Oever J."/>
            <person name="van den Barselaar P."/>
            <person name="Vonk A.B.A."/>
            <person name="Vos M.C."/>
            <person name="Ahmed N."/>
            <person name="Brown T."/>
            <person name="Crook D."/>
            <person name="Lamagni T."/>
            <person name="Phin N."/>
            <person name="Smith E.G."/>
            <person name="Zambon M."/>
            <person name="Serr A."/>
            <person name="Goetting T."/>
            <person name="Ebner W."/>
            <person name="Thuermer A."/>
            <person name="Utpatel C."/>
            <person name="Sproer C."/>
            <person name="Bunk B."/>
            <person name="Nubel U."/>
            <person name="Bloemberg G."/>
            <person name="Bottger E."/>
            <person name="Niemann S."/>
            <person name="Wagner D."/>
            <person name="Sax H."/>
        </authorList>
    </citation>
    <scope>NUCLEOTIDE SEQUENCE [LARGE SCALE GENOMIC DNA]</scope>
    <source>
        <strain evidence="1 2">ZUERICH-2</strain>
    </source>
</reference>
<name>A0A220XX90_MYCIT</name>
<dbReference type="Proteomes" id="UP000198286">
    <property type="component" value="Chromosome"/>
</dbReference>
<protein>
    <submittedName>
        <fullName evidence="1">Transposase IstA protein</fullName>
    </submittedName>
</protein>
<dbReference type="EMBL" id="CP015267">
    <property type="protein sequence ID" value="ASL16144.1"/>
    <property type="molecule type" value="Genomic_DNA"/>
</dbReference>
<evidence type="ECO:0000313" key="1">
    <source>
        <dbReference type="EMBL" id="ASL16144.1"/>
    </source>
</evidence>
<organism evidence="1 2">
    <name type="scientific">Mycobacterium intracellulare subsp. chimaera</name>
    <dbReference type="NCBI Taxonomy" id="222805"/>
    <lineage>
        <taxon>Bacteria</taxon>
        <taxon>Bacillati</taxon>
        <taxon>Actinomycetota</taxon>
        <taxon>Actinomycetes</taxon>
        <taxon>Mycobacteriales</taxon>
        <taxon>Mycobacteriaceae</taxon>
        <taxon>Mycobacterium</taxon>
        <taxon>Mycobacterium avium complex (MAC)</taxon>
    </lineage>
</organism>
<evidence type="ECO:0000313" key="2">
    <source>
        <dbReference type="Proteomes" id="UP000198286"/>
    </source>
</evidence>
<accession>A0A220XX90</accession>
<dbReference type="AlphaFoldDB" id="A0A220XX90"/>
<gene>
    <name evidence="1" type="ORF">MYCOZU2_03765</name>
</gene>
<sequence>MATLCDPGNGRVTAAFARAAKHYGEPWRSARRALVIRRPLRPDTLWPMAVYTSLLQSRT</sequence>
<proteinExistence type="predicted"/>